<proteinExistence type="predicted"/>
<dbReference type="AlphaFoldDB" id="A0A9N9NCM0"/>
<dbReference type="Proteomes" id="UP000789405">
    <property type="component" value="Unassembled WGS sequence"/>
</dbReference>
<feature type="compositionally biased region" description="Polar residues" evidence="1">
    <location>
        <begin position="57"/>
        <end position="68"/>
    </location>
</feature>
<gene>
    <name evidence="2" type="ORF">DERYTH_LOCUS14648</name>
</gene>
<evidence type="ECO:0000313" key="2">
    <source>
        <dbReference type="EMBL" id="CAG8725133.1"/>
    </source>
</evidence>
<dbReference type="EMBL" id="CAJVPY010011202">
    <property type="protein sequence ID" value="CAG8725133.1"/>
    <property type="molecule type" value="Genomic_DNA"/>
</dbReference>
<organism evidence="2 3">
    <name type="scientific">Dentiscutata erythropus</name>
    <dbReference type="NCBI Taxonomy" id="1348616"/>
    <lineage>
        <taxon>Eukaryota</taxon>
        <taxon>Fungi</taxon>
        <taxon>Fungi incertae sedis</taxon>
        <taxon>Mucoromycota</taxon>
        <taxon>Glomeromycotina</taxon>
        <taxon>Glomeromycetes</taxon>
        <taxon>Diversisporales</taxon>
        <taxon>Gigasporaceae</taxon>
        <taxon>Dentiscutata</taxon>
    </lineage>
</organism>
<evidence type="ECO:0000256" key="1">
    <source>
        <dbReference type="SAM" id="MobiDB-lite"/>
    </source>
</evidence>
<keyword evidence="3" id="KW-1185">Reference proteome</keyword>
<sequence length="85" mass="9482">MSSPATFQYSLVENCKTTLATNLEAVFDPKICRNNNSATPTPAVSKCAGSNDKVSESKYSSRSLQSMQRDQYANKIRSHFTRDKK</sequence>
<protein>
    <submittedName>
        <fullName evidence="2">11657_t:CDS:1</fullName>
    </submittedName>
</protein>
<name>A0A9N9NCM0_9GLOM</name>
<comment type="caution">
    <text evidence="2">The sequence shown here is derived from an EMBL/GenBank/DDBJ whole genome shotgun (WGS) entry which is preliminary data.</text>
</comment>
<feature type="region of interest" description="Disordered" evidence="1">
    <location>
        <begin position="35"/>
        <end position="68"/>
    </location>
</feature>
<accession>A0A9N9NCM0</accession>
<reference evidence="2" key="1">
    <citation type="submission" date="2021-06" db="EMBL/GenBank/DDBJ databases">
        <authorList>
            <person name="Kallberg Y."/>
            <person name="Tangrot J."/>
            <person name="Rosling A."/>
        </authorList>
    </citation>
    <scope>NUCLEOTIDE SEQUENCE</scope>
    <source>
        <strain evidence="2">MA453B</strain>
    </source>
</reference>
<evidence type="ECO:0000313" key="3">
    <source>
        <dbReference type="Proteomes" id="UP000789405"/>
    </source>
</evidence>